<evidence type="ECO:0000313" key="1">
    <source>
        <dbReference type="EMBL" id="OJJ04172.1"/>
    </source>
</evidence>
<proteinExistence type="predicted"/>
<dbReference type="Proteomes" id="UP000184073">
    <property type="component" value="Unassembled WGS sequence"/>
</dbReference>
<reference evidence="2" key="1">
    <citation type="journal article" date="2017" name="Genome Biol.">
        <title>Comparative genomics reveals high biological diversity and specific adaptations in the industrially and medically important fungal genus Aspergillus.</title>
        <authorList>
            <person name="de Vries R.P."/>
            <person name="Riley R."/>
            <person name="Wiebenga A."/>
            <person name="Aguilar-Osorio G."/>
            <person name="Amillis S."/>
            <person name="Uchima C.A."/>
            <person name="Anderluh G."/>
            <person name="Asadollahi M."/>
            <person name="Askin M."/>
            <person name="Barry K."/>
            <person name="Battaglia E."/>
            <person name="Bayram O."/>
            <person name="Benocci T."/>
            <person name="Braus-Stromeyer S.A."/>
            <person name="Caldana C."/>
            <person name="Canovas D."/>
            <person name="Cerqueira G.C."/>
            <person name="Chen F."/>
            <person name="Chen W."/>
            <person name="Choi C."/>
            <person name="Clum A."/>
            <person name="Dos Santos R.A."/>
            <person name="Damasio A.R."/>
            <person name="Diallinas G."/>
            <person name="Emri T."/>
            <person name="Fekete E."/>
            <person name="Flipphi M."/>
            <person name="Freyberg S."/>
            <person name="Gallo A."/>
            <person name="Gournas C."/>
            <person name="Habgood R."/>
            <person name="Hainaut M."/>
            <person name="Harispe M.L."/>
            <person name="Henrissat B."/>
            <person name="Hilden K.S."/>
            <person name="Hope R."/>
            <person name="Hossain A."/>
            <person name="Karabika E."/>
            <person name="Karaffa L."/>
            <person name="Karanyi Z."/>
            <person name="Krasevec N."/>
            <person name="Kuo A."/>
            <person name="Kusch H."/>
            <person name="LaButti K."/>
            <person name="Lagendijk E.L."/>
            <person name="Lapidus A."/>
            <person name="Levasseur A."/>
            <person name="Lindquist E."/>
            <person name="Lipzen A."/>
            <person name="Logrieco A.F."/>
            <person name="MacCabe A."/>
            <person name="Maekelae M.R."/>
            <person name="Malavazi I."/>
            <person name="Melin P."/>
            <person name="Meyer V."/>
            <person name="Mielnichuk N."/>
            <person name="Miskei M."/>
            <person name="Molnar A.P."/>
            <person name="Mule G."/>
            <person name="Ngan C.Y."/>
            <person name="Orejas M."/>
            <person name="Orosz E."/>
            <person name="Ouedraogo J.P."/>
            <person name="Overkamp K.M."/>
            <person name="Park H.-S."/>
            <person name="Perrone G."/>
            <person name="Piumi F."/>
            <person name="Punt P.J."/>
            <person name="Ram A.F."/>
            <person name="Ramon A."/>
            <person name="Rauscher S."/>
            <person name="Record E."/>
            <person name="Riano-Pachon D.M."/>
            <person name="Robert V."/>
            <person name="Roehrig J."/>
            <person name="Ruller R."/>
            <person name="Salamov A."/>
            <person name="Salih N.S."/>
            <person name="Samson R.A."/>
            <person name="Sandor E."/>
            <person name="Sanguinetti M."/>
            <person name="Schuetze T."/>
            <person name="Sepcic K."/>
            <person name="Shelest E."/>
            <person name="Sherlock G."/>
            <person name="Sophianopoulou V."/>
            <person name="Squina F.M."/>
            <person name="Sun H."/>
            <person name="Susca A."/>
            <person name="Todd R.B."/>
            <person name="Tsang A."/>
            <person name="Unkles S.E."/>
            <person name="van de Wiele N."/>
            <person name="van Rossen-Uffink D."/>
            <person name="Oliveira J.V."/>
            <person name="Vesth T.C."/>
            <person name="Visser J."/>
            <person name="Yu J.-H."/>
            <person name="Zhou M."/>
            <person name="Andersen M.R."/>
            <person name="Archer D.B."/>
            <person name="Baker S.E."/>
            <person name="Benoit I."/>
            <person name="Brakhage A.A."/>
            <person name="Braus G.H."/>
            <person name="Fischer R."/>
            <person name="Frisvad J.C."/>
            <person name="Goldman G.H."/>
            <person name="Houbraken J."/>
            <person name="Oakley B."/>
            <person name="Pocsi I."/>
            <person name="Scazzocchio C."/>
            <person name="Seiboth B."/>
            <person name="vanKuyk P.A."/>
            <person name="Wortman J."/>
            <person name="Dyer P.S."/>
            <person name="Grigoriev I.V."/>
        </authorList>
    </citation>
    <scope>NUCLEOTIDE SEQUENCE [LARGE SCALE GENOMIC DNA]</scope>
    <source>
        <strain evidence="2">CBS 583.65</strain>
    </source>
</reference>
<evidence type="ECO:0000313" key="2">
    <source>
        <dbReference type="Proteomes" id="UP000184073"/>
    </source>
</evidence>
<sequence>MSDPDAESVVAIFVQAVDTSLFRRLVGEMIIVGQPFWGLVFGISGVPCGLIEQKGDQHISQGGLSMRHWPMTIAST</sequence>
<keyword evidence="2" id="KW-1185">Reference proteome</keyword>
<protein>
    <submittedName>
        <fullName evidence="1">Uncharacterized protein</fullName>
    </submittedName>
</protein>
<accession>A0A1L9PRT6</accession>
<dbReference type="EMBL" id="KV878131">
    <property type="protein sequence ID" value="OJJ04172.1"/>
    <property type="molecule type" value="Genomic_DNA"/>
</dbReference>
<organism evidence="1 2">
    <name type="scientific">Aspergillus versicolor CBS 583.65</name>
    <dbReference type="NCBI Taxonomy" id="1036611"/>
    <lineage>
        <taxon>Eukaryota</taxon>
        <taxon>Fungi</taxon>
        <taxon>Dikarya</taxon>
        <taxon>Ascomycota</taxon>
        <taxon>Pezizomycotina</taxon>
        <taxon>Eurotiomycetes</taxon>
        <taxon>Eurotiomycetidae</taxon>
        <taxon>Eurotiales</taxon>
        <taxon>Aspergillaceae</taxon>
        <taxon>Aspergillus</taxon>
        <taxon>Aspergillus subgen. Nidulantes</taxon>
    </lineage>
</organism>
<dbReference type="GeneID" id="63728377"/>
<gene>
    <name evidence="1" type="ORF">ASPVEDRAFT_43638</name>
</gene>
<dbReference type="VEuPathDB" id="FungiDB:ASPVEDRAFT_43638"/>
<dbReference type="RefSeq" id="XP_040669934.1">
    <property type="nucleotide sequence ID" value="XM_040812866.1"/>
</dbReference>
<dbReference type="AlphaFoldDB" id="A0A1L9PRT6"/>
<name>A0A1L9PRT6_ASPVE</name>